<dbReference type="PANTHER" id="PTHR48111:SF26">
    <property type="entry name" value="STAGE 0 SPORULATION PROTEIN A HOMOLOG"/>
    <property type="match status" value="1"/>
</dbReference>
<evidence type="ECO:0000256" key="7">
    <source>
        <dbReference type="PROSITE-ProRule" id="PRU00169"/>
    </source>
</evidence>
<keyword evidence="12" id="KW-1185">Reference proteome</keyword>
<evidence type="ECO:0000259" key="10">
    <source>
        <dbReference type="PROSITE" id="PS51755"/>
    </source>
</evidence>
<evidence type="ECO:0000259" key="9">
    <source>
        <dbReference type="PROSITE" id="PS50110"/>
    </source>
</evidence>
<comment type="subcellular location">
    <subcellularLocation>
        <location evidence="1">Cytoplasm</location>
    </subcellularLocation>
</comment>
<keyword evidence="2 7" id="KW-0597">Phosphoprotein</keyword>
<dbReference type="EMBL" id="PREZ01000006">
    <property type="protein sequence ID" value="PPA69333.1"/>
    <property type="molecule type" value="Genomic_DNA"/>
</dbReference>
<name>A0A2S5G8S8_9BACL</name>
<evidence type="ECO:0000313" key="11">
    <source>
        <dbReference type="EMBL" id="PPA69333.1"/>
    </source>
</evidence>
<dbReference type="GO" id="GO:0006355">
    <property type="term" value="P:regulation of DNA-templated transcription"/>
    <property type="evidence" value="ECO:0007669"/>
    <property type="project" value="InterPro"/>
</dbReference>
<dbReference type="InterPro" id="IPR016032">
    <property type="entry name" value="Sig_transdc_resp-reg_C-effctor"/>
</dbReference>
<evidence type="ECO:0000256" key="2">
    <source>
        <dbReference type="ARBA" id="ARBA00022553"/>
    </source>
</evidence>
<evidence type="ECO:0000256" key="8">
    <source>
        <dbReference type="PROSITE-ProRule" id="PRU01091"/>
    </source>
</evidence>
<dbReference type="PROSITE" id="PS51755">
    <property type="entry name" value="OMPR_PHOB"/>
    <property type="match status" value="1"/>
</dbReference>
<dbReference type="GO" id="GO:0032993">
    <property type="term" value="C:protein-DNA complex"/>
    <property type="evidence" value="ECO:0007669"/>
    <property type="project" value="TreeGrafter"/>
</dbReference>
<evidence type="ECO:0000313" key="12">
    <source>
        <dbReference type="Proteomes" id="UP000239047"/>
    </source>
</evidence>
<dbReference type="InterPro" id="IPR036388">
    <property type="entry name" value="WH-like_DNA-bd_sf"/>
</dbReference>
<dbReference type="InterPro" id="IPR039420">
    <property type="entry name" value="WalR-like"/>
</dbReference>
<dbReference type="OrthoDB" id="9790442at2"/>
<comment type="caution">
    <text evidence="11">The sequence shown here is derived from an EMBL/GenBank/DDBJ whole genome shotgun (WGS) entry which is preliminary data.</text>
</comment>
<dbReference type="RefSeq" id="WP_104059071.1">
    <property type="nucleotide sequence ID" value="NZ_PREZ01000006.1"/>
</dbReference>
<dbReference type="CDD" id="cd17574">
    <property type="entry name" value="REC_OmpR"/>
    <property type="match status" value="1"/>
</dbReference>
<dbReference type="SMART" id="SM00862">
    <property type="entry name" value="Trans_reg_C"/>
    <property type="match status" value="1"/>
</dbReference>
<dbReference type="SMART" id="SM00448">
    <property type="entry name" value="REC"/>
    <property type="match status" value="1"/>
</dbReference>
<keyword evidence="3" id="KW-0902">Two-component regulatory system</keyword>
<sequence>MEHLLIIEDDQAIAELERDYLEMNGFKVDIEHDGIAGLKKALETSYDLLLLDVMLPGENGFEICKKVRREKEIPILMITAKNDDIDKIRGLGIGADDYIVKPFSPNELVARVKAHLARYRRILQKDEETKKEIRIRDLQIDLFSRRVVVNHNEKILTAKEFDLLVFMALHPNHVFTKEELFERIWGLDAIGDNTTITVHVRRIREKIEKEPSKPCYIETVWGVGYRFLK</sequence>
<gene>
    <name evidence="11" type="ORF">C4B60_16175</name>
</gene>
<keyword evidence="4" id="KW-0805">Transcription regulation</keyword>
<dbReference type="Gene3D" id="1.10.10.10">
    <property type="entry name" value="Winged helix-like DNA-binding domain superfamily/Winged helix DNA-binding domain"/>
    <property type="match status" value="1"/>
</dbReference>
<dbReference type="Proteomes" id="UP000239047">
    <property type="component" value="Unassembled WGS sequence"/>
</dbReference>
<dbReference type="Pfam" id="PF00486">
    <property type="entry name" value="Trans_reg_C"/>
    <property type="match status" value="1"/>
</dbReference>
<evidence type="ECO:0000256" key="4">
    <source>
        <dbReference type="ARBA" id="ARBA00023015"/>
    </source>
</evidence>
<evidence type="ECO:0000256" key="5">
    <source>
        <dbReference type="ARBA" id="ARBA00023125"/>
    </source>
</evidence>
<dbReference type="InterPro" id="IPR011006">
    <property type="entry name" value="CheY-like_superfamily"/>
</dbReference>
<dbReference type="InterPro" id="IPR001789">
    <property type="entry name" value="Sig_transdc_resp-reg_receiver"/>
</dbReference>
<dbReference type="Pfam" id="PF00072">
    <property type="entry name" value="Response_reg"/>
    <property type="match status" value="1"/>
</dbReference>
<dbReference type="FunFam" id="3.40.50.2300:FF:000001">
    <property type="entry name" value="DNA-binding response regulator PhoB"/>
    <property type="match status" value="1"/>
</dbReference>
<dbReference type="SUPFAM" id="SSF52172">
    <property type="entry name" value="CheY-like"/>
    <property type="match status" value="1"/>
</dbReference>
<feature type="domain" description="Response regulatory" evidence="9">
    <location>
        <begin position="3"/>
        <end position="116"/>
    </location>
</feature>
<dbReference type="InterPro" id="IPR001867">
    <property type="entry name" value="OmpR/PhoB-type_DNA-bd"/>
</dbReference>
<dbReference type="GO" id="GO:0000156">
    <property type="term" value="F:phosphorelay response regulator activity"/>
    <property type="evidence" value="ECO:0007669"/>
    <property type="project" value="TreeGrafter"/>
</dbReference>
<protein>
    <submittedName>
        <fullName evidence="11">DNA-binding response regulator</fullName>
    </submittedName>
</protein>
<dbReference type="PANTHER" id="PTHR48111">
    <property type="entry name" value="REGULATOR OF RPOS"/>
    <property type="match status" value="1"/>
</dbReference>
<organism evidence="11 12">
    <name type="scientific">Jeotgalibacillus proteolyticus</name>
    <dbReference type="NCBI Taxonomy" id="2082395"/>
    <lineage>
        <taxon>Bacteria</taxon>
        <taxon>Bacillati</taxon>
        <taxon>Bacillota</taxon>
        <taxon>Bacilli</taxon>
        <taxon>Bacillales</taxon>
        <taxon>Caryophanaceae</taxon>
        <taxon>Jeotgalibacillus</taxon>
    </lineage>
</organism>
<feature type="modified residue" description="4-aspartylphosphate" evidence="7">
    <location>
        <position position="52"/>
    </location>
</feature>
<proteinExistence type="predicted"/>
<feature type="DNA-binding region" description="OmpR/PhoB-type" evidence="8">
    <location>
        <begin position="130"/>
        <end position="229"/>
    </location>
</feature>
<accession>A0A2S5G8S8</accession>
<dbReference type="GO" id="GO:0005829">
    <property type="term" value="C:cytosol"/>
    <property type="evidence" value="ECO:0007669"/>
    <property type="project" value="TreeGrafter"/>
</dbReference>
<keyword evidence="5 8" id="KW-0238">DNA-binding</keyword>
<evidence type="ECO:0000256" key="6">
    <source>
        <dbReference type="ARBA" id="ARBA00023163"/>
    </source>
</evidence>
<reference evidence="11 12" key="1">
    <citation type="submission" date="2018-02" db="EMBL/GenBank/DDBJ databases">
        <title>Jeotgalibacillus proteolyticum sp. nov. a protease producing bacterium isolated from ocean sediments of Laizhou Bay.</title>
        <authorList>
            <person name="Li Y."/>
        </authorList>
    </citation>
    <scope>NUCLEOTIDE SEQUENCE [LARGE SCALE GENOMIC DNA]</scope>
    <source>
        <strain evidence="11 12">22-7</strain>
    </source>
</reference>
<dbReference type="SUPFAM" id="SSF46894">
    <property type="entry name" value="C-terminal effector domain of the bipartite response regulators"/>
    <property type="match status" value="1"/>
</dbReference>
<keyword evidence="6" id="KW-0804">Transcription</keyword>
<dbReference type="GO" id="GO:0000976">
    <property type="term" value="F:transcription cis-regulatory region binding"/>
    <property type="evidence" value="ECO:0007669"/>
    <property type="project" value="TreeGrafter"/>
</dbReference>
<dbReference type="CDD" id="cd00383">
    <property type="entry name" value="trans_reg_C"/>
    <property type="match status" value="1"/>
</dbReference>
<dbReference type="AlphaFoldDB" id="A0A2S5G8S8"/>
<evidence type="ECO:0000256" key="3">
    <source>
        <dbReference type="ARBA" id="ARBA00023012"/>
    </source>
</evidence>
<dbReference type="Gene3D" id="3.40.50.2300">
    <property type="match status" value="1"/>
</dbReference>
<evidence type="ECO:0000256" key="1">
    <source>
        <dbReference type="ARBA" id="ARBA00004496"/>
    </source>
</evidence>
<dbReference type="PROSITE" id="PS50110">
    <property type="entry name" value="RESPONSE_REGULATORY"/>
    <property type="match status" value="1"/>
</dbReference>
<dbReference type="FunFam" id="1.10.10.10:FF:000018">
    <property type="entry name" value="DNA-binding response regulator ResD"/>
    <property type="match status" value="1"/>
</dbReference>
<dbReference type="Gene3D" id="6.10.250.690">
    <property type="match status" value="1"/>
</dbReference>
<feature type="domain" description="OmpR/PhoB-type" evidence="10">
    <location>
        <begin position="130"/>
        <end position="229"/>
    </location>
</feature>